<name>A0A1G8AXL9_9ACTN</name>
<protein>
    <submittedName>
        <fullName evidence="4">2-keto-4-pentenoate hydratase/2-oxohepta-3-ene-1,7-dioic acid hydratase (Catechol pathway)</fullName>
    </submittedName>
</protein>
<evidence type="ECO:0000313" key="5">
    <source>
        <dbReference type="Proteomes" id="UP000198923"/>
    </source>
</evidence>
<evidence type="ECO:0000313" key="4">
    <source>
        <dbReference type="EMBL" id="SDH25721.1"/>
    </source>
</evidence>
<dbReference type="PANTHER" id="PTHR11820:SF7">
    <property type="entry name" value="ACYLPYRUVASE FAHD1, MITOCHONDRIAL"/>
    <property type="match status" value="1"/>
</dbReference>
<dbReference type="FunFam" id="3.90.850.10:FF:000002">
    <property type="entry name" value="2-hydroxyhepta-2,4-diene-1,7-dioate isomerase"/>
    <property type="match status" value="1"/>
</dbReference>
<dbReference type="Proteomes" id="UP000198923">
    <property type="component" value="Unassembled WGS sequence"/>
</dbReference>
<feature type="domain" description="Rv2993c-like N-terminal" evidence="3">
    <location>
        <begin position="2"/>
        <end position="43"/>
    </location>
</feature>
<evidence type="ECO:0000259" key="2">
    <source>
        <dbReference type="Pfam" id="PF01557"/>
    </source>
</evidence>
<feature type="domain" description="Fumarylacetoacetase-like C-terminal" evidence="2">
    <location>
        <begin position="48"/>
        <end position="245"/>
    </location>
</feature>
<dbReference type="GO" id="GO:0016853">
    <property type="term" value="F:isomerase activity"/>
    <property type="evidence" value="ECO:0007669"/>
    <property type="project" value="UniProtKB-ARBA"/>
</dbReference>
<gene>
    <name evidence="4" type="ORF">SAMN05421505_11340</name>
</gene>
<dbReference type="STRING" id="504805.SAMN05421505_11340"/>
<dbReference type="Pfam" id="PF01557">
    <property type="entry name" value="FAA_hydrolase"/>
    <property type="match status" value="1"/>
</dbReference>
<organism evidence="4 5">
    <name type="scientific">Sinosporangium album</name>
    <dbReference type="NCBI Taxonomy" id="504805"/>
    <lineage>
        <taxon>Bacteria</taxon>
        <taxon>Bacillati</taxon>
        <taxon>Actinomycetota</taxon>
        <taxon>Actinomycetes</taxon>
        <taxon>Streptosporangiales</taxon>
        <taxon>Streptosporangiaceae</taxon>
        <taxon>Sinosporangium</taxon>
    </lineage>
</organism>
<dbReference type="Pfam" id="PF10370">
    <property type="entry name" value="Rv2993c-like_N"/>
    <property type="match status" value="1"/>
</dbReference>
<dbReference type="Gene3D" id="2.30.30.370">
    <property type="entry name" value="FAH"/>
    <property type="match status" value="1"/>
</dbReference>
<dbReference type="SUPFAM" id="SSF56529">
    <property type="entry name" value="FAH"/>
    <property type="match status" value="1"/>
</dbReference>
<proteinExistence type="predicted"/>
<dbReference type="InterPro" id="IPR036663">
    <property type="entry name" value="Fumarylacetoacetase_C_sf"/>
</dbReference>
<dbReference type="InterPro" id="IPR018833">
    <property type="entry name" value="Rv2993c-like_N"/>
</dbReference>
<dbReference type="GO" id="GO:0019752">
    <property type="term" value="P:carboxylic acid metabolic process"/>
    <property type="evidence" value="ECO:0007669"/>
    <property type="project" value="UniProtKB-ARBA"/>
</dbReference>
<evidence type="ECO:0000259" key="3">
    <source>
        <dbReference type="Pfam" id="PF10370"/>
    </source>
</evidence>
<sequence length="248" mass="26471">MTFGVVEGARGEEFVSAVAGHPFGDIQFTGDRFPLAEVRLVAPMLPSKIVAIGKNYADHVREMGGDEPPAEPVIFSKPSTSVIGPGEAVAYPEKLSQRVDFEGELAVVIGRLCREVPVERAHEVIFGYTCANDVTARDLQKRDGQWTRAKGFDTFCPLGPWIETVLDPSDLAITTTVNGEIRQSGRTSQLLHDVPTLVAYVSAVMTLIPGDVILTGTPAGVGPLTVGDEVSVGIEGIGTLTNRVVSRD</sequence>
<dbReference type="InterPro" id="IPR011234">
    <property type="entry name" value="Fumarylacetoacetase-like_C"/>
</dbReference>
<reference evidence="4 5" key="1">
    <citation type="submission" date="2016-10" db="EMBL/GenBank/DDBJ databases">
        <authorList>
            <person name="de Groot N.N."/>
        </authorList>
    </citation>
    <scope>NUCLEOTIDE SEQUENCE [LARGE SCALE GENOMIC DNA]</scope>
    <source>
        <strain evidence="4 5">CPCC 201354</strain>
    </source>
</reference>
<dbReference type="GO" id="GO:0018773">
    <property type="term" value="F:acetylpyruvate hydrolase activity"/>
    <property type="evidence" value="ECO:0007669"/>
    <property type="project" value="TreeGrafter"/>
</dbReference>
<evidence type="ECO:0000256" key="1">
    <source>
        <dbReference type="ARBA" id="ARBA00022723"/>
    </source>
</evidence>
<accession>A0A1G8AXL9</accession>
<keyword evidence="1" id="KW-0479">Metal-binding</keyword>
<dbReference type="AlphaFoldDB" id="A0A1G8AXL9"/>
<dbReference type="PANTHER" id="PTHR11820">
    <property type="entry name" value="ACYLPYRUVASE"/>
    <property type="match status" value="1"/>
</dbReference>
<dbReference type="Gene3D" id="3.90.850.10">
    <property type="entry name" value="Fumarylacetoacetase-like, C-terminal domain"/>
    <property type="match status" value="1"/>
</dbReference>
<keyword evidence="5" id="KW-1185">Reference proteome</keyword>
<dbReference type="GO" id="GO:0046872">
    <property type="term" value="F:metal ion binding"/>
    <property type="evidence" value="ECO:0007669"/>
    <property type="project" value="UniProtKB-KW"/>
</dbReference>
<dbReference type="EMBL" id="FNCN01000013">
    <property type="protein sequence ID" value="SDH25721.1"/>
    <property type="molecule type" value="Genomic_DNA"/>
</dbReference>